<gene>
    <name evidence="3" type="ORF">GCM10023095_20960</name>
</gene>
<dbReference type="GO" id="GO:0016787">
    <property type="term" value="F:hydrolase activity"/>
    <property type="evidence" value="ECO:0007669"/>
    <property type="project" value="UniProtKB-KW"/>
</dbReference>
<evidence type="ECO:0000259" key="2">
    <source>
        <dbReference type="Pfam" id="PF00144"/>
    </source>
</evidence>
<comment type="caution">
    <text evidence="3">The sequence shown here is derived from an EMBL/GenBank/DDBJ whole genome shotgun (WGS) entry which is preliminary data.</text>
</comment>
<keyword evidence="3" id="KW-0378">Hydrolase</keyword>
<evidence type="ECO:0000313" key="3">
    <source>
        <dbReference type="EMBL" id="GAA4499980.1"/>
    </source>
</evidence>
<name>A0ABP8Q9Y9_9GAMM</name>
<dbReference type="Proteomes" id="UP001501321">
    <property type="component" value="Unassembled WGS sequence"/>
</dbReference>
<reference evidence="4" key="1">
    <citation type="journal article" date="2019" name="Int. J. Syst. Evol. Microbiol.">
        <title>The Global Catalogue of Microorganisms (GCM) 10K type strain sequencing project: providing services to taxonomists for standard genome sequencing and annotation.</title>
        <authorList>
            <consortium name="The Broad Institute Genomics Platform"/>
            <consortium name="The Broad Institute Genome Sequencing Center for Infectious Disease"/>
            <person name="Wu L."/>
            <person name="Ma J."/>
        </authorList>
    </citation>
    <scope>NUCLEOTIDE SEQUENCE [LARGE SCALE GENOMIC DNA]</scope>
    <source>
        <strain evidence="4">JCM 32226</strain>
    </source>
</reference>
<evidence type="ECO:0000256" key="1">
    <source>
        <dbReference type="SAM" id="SignalP"/>
    </source>
</evidence>
<evidence type="ECO:0000313" key="4">
    <source>
        <dbReference type="Proteomes" id="UP001501321"/>
    </source>
</evidence>
<dbReference type="InterPro" id="IPR012338">
    <property type="entry name" value="Beta-lactam/transpept-like"/>
</dbReference>
<keyword evidence="4" id="KW-1185">Reference proteome</keyword>
<dbReference type="PANTHER" id="PTHR46825">
    <property type="entry name" value="D-ALANYL-D-ALANINE-CARBOXYPEPTIDASE/ENDOPEPTIDASE AMPH"/>
    <property type="match status" value="1"/>
</dbReference>
<keyword evidence="1" id="KW-0732">Signal</keyword>
<dbReference type="Gene3D" id="3.40.710.10">
    <property type="entry name" value="DD-peptidase/beta-lactamase superfamily"/>
    <property type="match status" value="1"/>
</dbReference>
<dbReference type="PROSITE" id="PS51257">
    <property type="entry name" value="PROKAR_LIPOPROTEIN"/>
    <property type="match status" value="1"/>
</dbReference>
<dbReference type="InterPro" id="IPR001466">
    <property type="entry name" value="Beta-lactam-related"/>
</dbReference>
<dbReference type="PANTHER" id="PTHR46825:SF15">
    <property type="entry name" value="BETA-LACTAMASE-RELATED DOMAIN-CONTAINING PROTEIN"/>
    <property type="match status" value="1"/>
</dbReference>
<feature type="domain" description="Beta-lactamase-related" evidence="2">
    <location>
        <begin position="44"/>
        <end position="363"/>
    </location>
</feature>
<proteinExistence type="predicted"/>
<dbReference type="RefSeq" id="WP_345012806.1">
    <property type="nucleotide sequence ID" value="NZ_BAABFC010000013.1"/>
</dbReference>
<feature type="chain" id="PRO_5045670553" evidence="1">
    <location>
        <begin position="26"/>
        <end position="395"/>
    </location>
</feature>
<dbReference type="SUPFAM" id="SSF56601">
    <property type="entry name" value="beta-lactamase/transpeptidase-like"/>
    <property type="match status" value="1"/>
</dbReference>
<protein>
    <submittedName>
        <fullName evidence="3">Serine hydrolase domain-containing protein</fullName>
    </submittedName>
</protein>
<sequence length="395" mass="44422">MQLLWLRLRLIVLLFLTTSCVLVQAQPVQAYLPWFDREVVRIFDQFDIPGAALAVVADGKVVYVKTLGVGRVDKRNPVDRHTLFRVASVSKTFTAVLAGLAAQQGQIRWQDPLNRYLTGFRLRYDGNNRLTLRNVLSHTSGLPHNANDSLLEAGQPYTTVFNKLQQLKPSCAIGSCFGYQNILYSSMGDVLSKATGRPYTSLLIHQIFRPLGMQDAGSSRWHLLNNPNHAMAHVLGKGGWRVRPVTQPYYEVMPAAGINASIDDMSKYLLAVMGHRPDVIPPQVMAQLTRPIVASPKEGWTSKWRQTRVKRPMYGLGWRIFQYDGKYPMIFHAGGLSGVRARLGFLPQQDVGLVMLWNANDSRPEVLMPMLFDKVLGLPTVQYLDKNSRSLVARH</sequence>
<feature type="signal peptide" evidence="1">
    <location>
        <begin position="1"/>
        <end position="25"/>
    </location>
</feature>
<organism evidence="3 4">
    <name type="scientific">Pseudaeromonas paramecii</name>
    <dbReference type="NCBI Taxonomy" id="2138166"/>
    <lineage>
        <taxon>Bacteria</taxon>
        <taxon>Pseudomonadati</taxon>
        <taxon>Pseudomonadota</taxon>
        <taxon>Gammaproteobacteria</taxon>
        <taxon>Aeromonadales</taxon>
        <taxon>Aeromonadaceae</taxon>
        <taxon>Pseudaeromonas</taxon>
    </lineage>
</organism>
<accession>A0ABP8Q9Y9</accession>
<dbReference type="Pfam" id="PF00144">
    <property type="entry name" value="Beta-lactamase"/>
    <property type="match status" value="1"/>
</dbReference>
<dbReference type="EMBL" id="BAABFC010000013">
    <property type="protein sequence ID" value="GAA4499980.1"/>
    <property type="molecule type" value="Genomic_DNA"/>
</dbReference>
<dbReference type="InterPro" id="IPR050491">
    <property type="entry name" value="AmpC-like"/>
</dbReference>